<dbReference type="Gene3D" id="2.60.120.10">
    <property type="entry name" value="Jelly Rolls"/>
    <property type="match status" value="1"/>
</dbReference>
<keyword evidence="9" id="KW-1185">Reference proteome</keyword>
<dbReference type="GO" id="GO:0034354">
    <property type="term" value="P:'de novo' NAD+ biosynthetic process from L-tryptophan"/>
    <property type="evidence" value="ECO:0007669"/>
    <property type="project" value="TreeGrafter"/>
</dbReference>
<dbReference type="SUPFAM" id="SSF51182">
    <property type="entry name" value="RmlC-like cupins"/>
    <property type="match status" value="1"/>
</dbReference>
<dbReference type="PANTHER" id="PTHR15497:SF1">
    <property type="entry name" value="3-HYDROXYANTHRANILATE 3,4-DIOXYGENASE"/>
    <property type="match status" value="1"/>
</dbReference>
<keyword evidence="3" id="KW-0662">Pyridine nucleotide biosynthesis</keyword>
<evidence type="ECO:0000256" key="3">
    <source>
        <dbReference type="ARBA" id="ARBA00022642"/>
    </source>
</evidence>
<dbReference type="Proteomes" id="UP000887574">
    <property type="component" value="Unplaced"/>
</dbReference>
<keyword evidence="5" id="KW-0223">Dioxygenase</keyword>
<comment type="function">
    <text evidence="2">Catalyzes the oxidative ring opening of 3-hydroxyanthranilate to 2-amino-3-carboxymuconate semialdehyde, which spontaneously cyclizes to quinolinate.</text>
</comment>
<dbReference type="InterPro" id="IPR014710">
    <property type="entry name" value="RmlC-like_jellyroll"/>
</dbReference>
<sequence>MLLKVVDKGQHRDISIKQGELFLLPACVEHSPQRFENTVGCVIERTRLKDELDCIRYFVDGSTKVLWEKWFHLEDVVKDLPPVIKEFKDSPQNKSGADSQLASPPAGSYSTDENVTVSEPIALSDFIDRHMLEINTKAPFQVYGPPTNKSFVLLYGEGVHSLSTDNSGDLIVMTMRKFRFRFFLLEGGVTRNLCSIKGLYYGTIYYCSVKANTKFSLKLPGGAVCITVKVE</sequence>
<reference evidence="10" key="1">
    <citation type="submission" date="2022-11" db="UniProtKB">
        <authorList>
            <consortium name="WormBaseParasite"/>
        </authorList>
    </citation>
    <scope>IDENTIFICATION</scope>
</reference>
<evidence type="ECO:0000256" key="4">
    <source>
        <dbReference type="ARBA" id="ARBA00022723"/>
    </source>
</evidence>
<dbReference type="GO" id="GO:0005506">
    <property type="term" value="F:iron ion binding"/>
    <property type="evidence" value="ECO:0007669"/>
    <property type="project" value="InterPro"/>
</dbReference>
<dbReference type="GO" id="GO:0000334">
    <property type="term" value="F:3-hydroxyanthranilate 3,4-dioxygenase activity"/>
    <property type="evidence" value="ECO:0007669"/>
    <property type="project" value="InterPro"/>
</dbReference>
<evidence type="ECO:0000256" key="1">
    <source>
        <dbReference type="ARBA" id="ARBA00001954"/>
    </source>
</evidence>
<dbReference type="AlphaFoldDB" id="A0A915E812"/>
<name>A0A915E812_9BILA</name>
<dbReference type="Pfam" id="PF06052">
    <property type="entry name" value="3-HAO"/>
    <property type="match status" value="1"/>
</dbReference>
<dbReference type="InterPro" id="IPR011051">
    <property type="entry name" value="RmlC_Cupin_sf"/>
</dbReference>
<feature type="compositionally biased region" description="Polar residues" evidence="8">
    <location>
        <begin position="92"/>
        <end position="113"/>
    </location>
</feature>
<protein>
    <submittedName>
        <fullName evidence="10">3-hydroxyanthranilate 3,4-dioxygenase</fullName>
    </submittedName>
</protein>
<feature type="region of interest" description="Disordered" evidence="8">
    <location>
        <begin position="88"/>
        <end position="113"/>
    </location>
</feature>
<dbReference type="GO" id="GO:0046874">
    <property type="term" value="P:quinolinate metabolic process"/>
    <property type="evidence" value="ECO:0007669"/>
    <property type="project" value="TreeGrafter"/>
</dbReference>
<keyword evidence="7" id="KW-0408">Iron</keyword>
<evidence type="ECO:0000256" key="7">
    <source>
        <dbReference type="ARBA" id="ARBA00023004"/>
    </source>
</evidence>
<dbReference type="WBParaSite" id="jg3037">
    <property type="protein sequence ID" value="jg3037"/>
    <property type="gene ID" value="jg3037"/>
</dbReference>
<comment type="cofactor">
    <cofactor evidence="1">
        <name>Fe(2+)</name>
        <dbReference type="ChEBI" id="CHEBI:29033"/>
    </cofactor>
</comment>
<evidence type="ECO:0000256" key="8">
    <source>
        <dbReference type="SAM" id="MobiDB-lite"/>
    </source>
</evidence>
<evidence type="ECO:0000256" key="5">
    <source>
        <dbReference type="ARBA" id="ARBA00022964"/>
    </source>
</evidence>
<evidence type="ECO:0000313" key="9">
    <source>
        <dbReference type="Proteomes" id="UP000887574"/>
    </source>
</evidence>
<proteinExistence type="predicted"/>
<evidence type="ECO:0000313" key="10">
    <source>
        <dbReference type="WBParaSite" id="jg3037"/>
    </source>
</evidence>
<keyword evidence="6" id="KW-0560">Oxidoreductase</keyword>
<accession>A0A915E812</accession>
<keyword evidence="4" id="KW-0479">Metal-binding</keyword>
<dbReference type="PANTHER" id="PTHR15497">
    <property type="entry name" value="3-HYDROXYANTHRANILATE 3,4-DIOXYGENASE"/>
    <property type="match status" value="1"/>
</dbReference>
<dbReference type="InterPro" id="IPR010329">
    <property type="entry name" value="3hydroanth_dOase"/>
</dbReference>
<evidence type="ECO:0000256" key="6">
    <source>
        <dbReference type="ARBA" id="ARBA00023002"/>
    </source>
</evidence>
<dbReference type="GO" id="GO:0005737">
    <property type="term" value="C:cytoplasm"/>
    <property type="evidence" value="ECO:0007669"/>
    <property type="project" value="TreeGrafter"/>
</dbReference>
<evidence type="ECO:0000256" key="2">
    <source>
        <dbReference type="ARBA" id="ARBA00002752"/>
    </source>
</evidence>
<organism evidence="9 10">
    <name type="scientific">Ditylenchus dipsaci</name>
    <dbReference type="NCBI Taxonomy" id="166011"/>
    <lineage>
        <taxon>Eukaryota</taxon>
        <taxon>Metazoa</taxon>
        <taxon>Ecdysozoa</taxon>
        <taxon>Nematoda</taxon>
        <taxon>Chromadorea</taxon>
        <taxon>Rhabditida</taxon>
        <taxon>Tylenchina</taxon>
        <taxon>Tylenchomorpha</taxon>
        <taxon>Sphaerularioidea</taxon>
        <taxon>Anguinidae</taxon>
        <taxon>Anguininae</taxon>
        <taxon>Ditylenchus</taxon>
    </lineage>
</organism>